<evidence type="ECO:0000256" key="2">
    <source>
        <dbReference type="ARBA" id="ARBA00004829"/>
    </source>
</evidence>
<dbReference type="NCBIfam" id="TIGR03462">
    <property type="entry name" value="CarR_dom_SF"/>
    <property type="match status" value="1"/>
</dbReference>
<evidence type="ECO:0000256" key="6">
    <source>
        <dbReference type="ARBA" id="ARBA00023136"/>
    </source>
</evidence>
<name>A0ABW4PTV8_9MICO</name>
<comment type="caution">
    <text evidence="9">The sequence shown here is derived from an EMBL/GenBank/DDBJ whole genome shotgun (WGS) entry which is preliminary data.</text>
</comment>
<evidence type="ECO:0000256" key="8">
    <source>
        <dbReference type="SAM" id="Phobius"/>
    </source>
</evidence>
<dbReference type="InterPro" id="IPR017825">
    <property type="entry name" value="Lycopene_cyclase_dom"/>
</dbReference>
<evidence type="ECO:0000256" key="7">
    <source>
        <dbReference type="ARBA" id="ARBA00023235"/>
    </source>
</evidence>
<keyword evidence="7" id="KW-0413">Isomerase</keyword>
<evidence type="ECO:0000256" key="4">
    <source>
        <dbReference type="ARBA" id="ARBA00022746"/>
    </source>
</evidence>
<keyword evidence="5 8" id="KW-1133">Transmembrane helix</keyword>
<feature type="transmembrane region" description="Helical" evidence="8">
    <location>
        <begin position="36"/>
        <end position="61"/>
    </location>
</feature>
<accession>A0ABW4PTV8</accession>
<organism evidence="9 10">
    <name type="scientific">Brachybacterium rhamnosum</name>
    <dbReference type="NCBI Taxonomy" id="173361"/>
    <lineage>
        <taxon>Bacteria</taxon>
        <taxon>Bacillati</taxon>
        <taxon>Actinomycetota</taxon>
        <taxon>Actinomycetes</taxon>
        <taxon>Micrococcales</taxon>
        <taxon>Dermabacteraceae</taxon>
        <taxon>Brachybacterium</taxon>
    </lineage>
</organism>
<dbReference type="EMBL" id="JBHUFL010000002">
    <property type="protein sequence ID" value="MFD1834163.1"/>
    <property type="molecule type" value="Genomic_DNA"/>
</dbReference>
<sequence length="112" mass="11759">MIGGLYLLCLCVPLAGMGALDARYRLVLGRAARPALAVLAIGAVYFLGWDLAAIAAGHYGLGRSPALSGLMLAPHLPVEELVFIVVLAYTTLVLHALVARALARRRAADPAR</sequence>
<feature type="transmembrane region" description="Helical" evidence="8">
    <location>
        <begin position="6"/>
        <end position="24"/>
    </location>
</feature>
<dbReference type="Proteomes" id="UP001597280">
    <property type="component" value="Unassembled WGS sequence"/>
</dbReference>
<evidence type="ECO:0000313" key="9">
    <source>
        <dbReference type="EMBL" id="MFD1834163.1"/>
    </source>
</evidence>
<keyword evidence="10" id="KW-1185">Reference proteome</keyword>
<dbReference type="RefSeq" id="WP_137769056.1">
    <property type="nucleotide sequence ID" value="NZ_BAAAIS010000002.1"/>
</dbReference>
<keyword evidence="4" id="KW-0125">Carotenoid biosynthesis</keyword>
<keyword evidence="6 8" id="KW-0472">Membrane</keyword>
<evidence type="ECO:0000313" key="10">
    <source>
        <dbReference type="Proteomes" id="UP001597280"/>
    </source>
</evidence>
<protein>
    <submittedName>
        <fullName evidence="9">Lycopene cyclase domain-containing protein</fullName>
    </submittedName>
</protein>
<keyword evidence="3 8" id="KW-0812">Transmembrane</keyword>
<comment type="pathway">
    <text evidence="2">Carotenoid biosynthesis.</text>
</comment>
<evidence type="ECO:0000256" key="5">
    <source>
        <dbReference type="ARBA" id="ARBA00022989"/>
    </source>
</evidence>
<evidence type="ECO:0000256" key="3">
    <source>
        <dbReference type="ARBA" id="ARBA00022692"/>
    </source>
</evidence>
<reference evidence="10" key="1">
    <citation type="journal article" date="2019" name="Int. J. Syst. Evol. Microbiol.">
        <title>The Global Catalogue of Microorganisms (GCM) 10K type strain sequencing project: providing services to taxonomists for standard genome sequencing and annotation.</title>
        <authorList>
            <consortium name="The Broad Institute Genomics Platform"/>
            <consortium name="The Broad Institute Genome Sequencing Center for Infectious Disease"/>
            <person name="Wu L."/>
            <person name="Ma J."/>
        </authorList>
    </citation>
    <scope>NUCLEOTIDE SEQUENCE [LARGE SCALE GENOMIC DNA]</scope>
    <source>
        <strain evidence="10">JCM 11650</strain>
    </source>
</reference>
<feature type="transmembrane region" description="Helical" evidence="8">
    <location>
        <begin position="81"/>
        <end position="103"/>
    </location>
</feature>
<gene>
    <name evidence="9" type="ORF">ACFSDA_03650</name>
</gene>
<proteinExistence type="predicted"/>
<evidence type="ECO:0000256" key="1">
    <source>
        <dbReference type="ARBA" id="ARBA00004141"/>
    </source>
</evidence>
<comment type="subcellular location">
    <subcellularLocation>
        <location evidence="1">Membrane</location>
        <topology evidence="1">Multi-pass membrane protein</topology>
    </subcellularLocation>
</comment>